<name>A0ABT5D5Z2_9BACT</name>
<feature type="transmembrane region" description="Helical" evidence="6">
    <location>
        <begin position="54"/>
        <end position="77"/>
    </location>
</feature>
<accession>A0ABT5D5Z2</accession>
<evidence type="ECO:0000256" key="6">
    <source>
        <dbReference type="SAM" id="Phobius"/>
    </source>
</evidence>
<reference evidence="7 8" key="1">
    <citation type="submission" date="2022-11" db="EMBL/GenBank/DDBJ databases">
        <title>Minimal conservation of predation-associated metabolite biosynthetic gene clusters underscores biosynthetic potential of Myxococcota including descriptions for ten novel species: Archangium lansinium sp. nov., Myxococcus landrumus sp. nov., Nannocystis bai.</title>
        <authorList>
            <person name="Ahearne A."/>
            <person name="Stevens C."/>
            <person name="Dowd S."/>
        </authorList>
    </citation>
    <scope>NUCLEOTIDE SEQUENCE [LARGE SCALE GENOMIC DNA]</scope>
    <source>
        <strain evidence="7 8">NCWAL01</strain>
    </source>
</reference>
<evidence type="ECO:0000313" key="8">
    <source>
        <dbReference type="Proteomes" id="UP001221838"/>
    </source>
</evidence>
<gene>
    <name evidence="7" type="ORF">POL68_08545</name>
</gene>
<dbReference type="EMBL" id="JAQNDM010000002">
    <property type="protein sequence ID" value="MDC0708515.1"/>
    <property type="molecule type" value="Genomic_DNA"/>
</dbReference>
<keyword evidence="5 6" id="KW-0472">Membrane</keyword>
<keyword evidence="8" id="KW-1185">Reference proteome</keyword>
<feature type="transmembrane region" description="Helical" evidence="6">
    <location>
        <begin position="302"/>
        <end position="321"/>
    </location>
</feature>
<evidence type="ECO:0000256" key="2">
    <source>
        <dbReference type="ARBA" id="ARBA00022475"/>
    </source>
</evidence>
<comment type="subcellular location">
    <subcellularLocation>
        <location evidence="1">Cell membrane</location>
        <topology evidence="1">Multi-pass membrane protein</topology>
    </subcellularLocation>
</comment>
<feature type="transmembrane region" description="Helical" evidence="6">
    <location>
        <begin position="98"/>
        <end position="117"/>
    </location>
</feature>
<dbReference type="RefSeq" id="WP_272136441.1">
    <property type="nucleotide sequence ID" value="NZ_JAQNDM010000002.1"/>
</dbReference>
<keyword evidence="3 6" id="KW-0812">Transmembrane</keyword>
<feature type="transmembrane region" description="Helical" evidence="6">
    <location>
        <begin position="277"/>
        <end position="295"/>
    </location>
</feature>
<feature type="transmembrane region" description="Helical" evidence="6">
    <location>
        <begin position="12"/>
        <end position="34"/>
    </location>
</feature>
<keyword evidence="4 6" id="KW-1133">Transmembrane helix</keyword>
<evidence type="ECO:0000256" key="1">
    <source>
        <dbReference type="ARBA" id="ARBA00004651"/>
    </source>
</evidence>
<evidence type="ECO:0000256" key="4">
    <source>
        <dbReference type="ARBA" id="ARBA00022989"/>
    </source>
</evidence>
<feature type="transmembrane region" description="Helical" evidence="6">
    <location>
        <begin position="333"/>
        <end position="355"/>
    </location>
</feature>
<dbReference type="InterPro" id="IPR005495">
    <property type="entry name" value="LptG/LptF_permease"/>
</dbReference>
<protein>
    <submittedName>
        <fullName evidence="7">LptF/LptG family permease</fullName>
    </submittedName>
</protein>
<dbReference type="Proteomes" id="UP001221838">
    <property type="component" value="Unassembled WGS sequence"/>
</dbReference>
<evidence type="ECO:0000256" key="5">
    <source>
        <dbReference type="ARBA" id="ARBA00023136"/>
    </source>
</evidence>
<sequence>MRGTLFRYVARLYARFAVGILAALLTVFLVVDFVDRSRAYTGEGWVLAVLELYWNKALVTTQLLGPAALLLAAGAAVSTLRKRGEVTALRALTFGPASLYLPVGAVALAACLGLIAFDEWVVAQASRRVDEITTQRFNRWGDWRLYYTPKQWFRRGEHVFFLRSGSAEEGFRDVAILTLTADFKLARRLDADTMVPLEGNRWRLTGVVERSFSPEGRTAVSAAPEADYDLGVPARSFLIRPGRPEQMRLPELREQIFARTEVGLDSRQYELALYNRFAYPMAGLPAALVAVGLALRPNRKGHLTVAIVEGLLIAMAMWGLIVVSKTLVTTERMAPGLAAWLPSGMLVVVAAGLWLRREGWLLLPRRSASPLAR</sequence>
<proteinExistence type="predicted"/>
<comment type="caution">
    <text evidence="7">The sequence shown here is derived from an EMBL/GenBank/DDBJ whole genome shotgun (WGS) entry which is preliminary data.</text>
</comment>
<evidence type="ECO:0000256" key="3">
    <source>
        <dbReference type="ARBA" id="ARBA00022692"/>
    </source>
</evidence>
<keyword evidence="2" id="KW-1003">Cell membrane</keyword>
<dbReference type="Pfam" id="PF03739">
    <property type="entry name" value="LptF_LptG"/>
    <property type="match status" value="1"/>
</dbReference>
<organism evidence="7 8">
    <name type="scientific">Stigmatella ashevillensis</name>
    <dbReference type="NCBI Taxonomy" id="2995309"/>
    <lineage>
        <taxon>Bacteria</taxon>
        <taxon>Pseudomonadati</taxon>
        <taxon>Myxococcota</taxon>
        <taxon>Myxococcia</taxon>
        <taxon>Myxococcales</taxon>
        <taxon>Cystobacterineae</taxon>
        <taxon>Archangiaceae</taxon>
        <taxon>Stigmatella</taxon>
    </lineage>
</organism>
<dbReference type="PANTHER" id="PTHR33529">
    <property type="entry name" value="SLR0882 PROTEIN-RELATED"/>
    <property type="match status" value="1"/>
</dbReference>
<dbReference type="PANTHER" id="PTHR33529:SF2">
    <property type="entry name" value="LIPOPOLYSACCHARIDE EXPORT SYSTEM PERMEASE PROTEIN LPTG"/>
    <property type="match status" value="1"/>
</dbReference>
<evidence type="ECO:0000313" key="7">
    <source>
        <dbReference type="EMBL" id="MDC0708515.1"/>
    </source>
</evidence>